<dbReference type="EMBL" id="JAPFFM010000007">
    <property type="protein sequence ID" value="KAJ6758297.1"/>
    <property type="molecule type" value="Genomic_DNA"/>
</dbReference>
<reference evidence="2" key="2">
    <citation type="journal article" date="2023" name="Int. J. Mol. Sci.">
        <title>De Novo Assembly and Annotation of 11 Diverse Shrub Willow (Salix) Genomes Reveals Novel Gene Organization in Sex-Linked Regions.</title>
        <authorList>
            <person name="Hyden B."/>
            <person name="Feng K."/>
            <person name="Yates T.B."/>
            <person name="Jawdy S."/>
            <person name="Cereghino C."/>
            <person name="Smart L.B."/>
            <person name="Muchero W."/>
        </authorList>
    </citation>
    <scope>NUCLEOTIDE SEQUENCE</scope>
    <source>
        <tissue evidence="2">Shoot tip</tissue>
    </source>
</reference>
<evidence type="ECO:0000256" key="1">
    <source>
        <dbReference type="SAM" id="MobiDB-lite"/>
    </source>
</evidence>
<evidence type="ECO:0000313" key="3">
    <source>
        <dbReference type="Proteomes" id="UP001151752"/>
    </source>
</evidence>
<protein>
    <submittedName>
        <fullName evidence="2">Uncharacterized protein</fullName>
    </submittedName>
</protein>
<gene>
    <name evidence="2" type="ORF">OIU74_027396</name>
</gene>
<name>A0A9Q0W0K1_9ROSI</name>
<keyword evidence="3" id="KW-1185">Reference proteome</keyword>
<evidence type="ECO:0000313" key="2">
    <source>
        <dbReference type="EMBL" id="KAJ6758297.1"/>
    </source>
</evidence>
<comment type="caution">
    <text evidence="2">The sequence shown here is derived from an EMBL/GenBank/DDBJ whole genome shotgun (WGS) entry which is preliminary data.</text>
</comment>
<feature type="compositionally biased region" description="Basic and acidic residues" evidence="1">
    <location>
        <begin position="111"/>
        <end position="130"/>
    </location>
</feature>
<proteinExistence type="predicted"/>
<sequence length="283" mass="31255">MDNCILLDNNVRPRQPLKHGATIPKNDTKIASNNNLQHATEGEKKNKEEWVEVRHKKAAHKPVENNAKGNPIPPLDKGKSIQIPTLVNEGTSSKTQDREDVRDTPLGNLIEEERCKLDKDDPIQPQDKGKSIETVNHPILVDDAKTKNREIDRVTPTGSLSEIQTPVNLTASDNLKEAKLSSKISTDSMVGDSQPIGLCGLNTNDSIPSNCNTIDSTKSLNSDGMSIEFENHPRILTRRNSEGDVQSHFSKKDLGRKNLHAEFNETAIAKVIDAIPLNICLND</sequence>
<organism evidence="2 3">
    <name type="scientific">Salix koriyanagi</name>
    <dbReference type="NCBI Taxonomy" id="2511006"/>
    <lineage>
        <taxon>Eukaryota</taxon>
        <taxon>Viridiplantae</taxon>
        <taxon>Streptophyta</taxon>
        <taxon>Embryophyta</taxon>
        <taxon>Tracheophyta</taxon>
        <taxon>Spermatophyta</taxon>
        <taxon>Magnoliopsida</taxon>
        <taxon>eudicotyledons</taxon>
        <taxon>Gunneridae</taxon>
        <taxon>Pentapetalae</taxon>
        <taxon>rosids</taxon>
        <taxon>fabids</taxon>
        <taxon>Malpighiales</taxon>
        <taxon>Salicaceae</taxon>
        <taxon>Saliceae</taxon>
        <taxon>Salix</taxon>
    </lineage>
</organism>
<dbReference type="Proteomes" id="UP001151752">
    <property type="component" value="Chromosome 13"/>
</dbReference>
<dbReference type="AlphaFoldDB" id="A0A9Q0W0K1"/>
<accession>A0A9Q0W0K1</accession>
<feature type="region of interest" description="Disordered" evidence="1">
    <location>
        <begin position="54"/>
        <end position="130"/>
    </location>
</feature>
<reference evidence="2" key="1">
    <citation type="submission" date="2022-11" db="EMBL/GenBank/DDBJ databases">
        <authorList>
            <person name="Hyden B.L."/>
            <person name="Feng K."/>
            <person name="Yates T."/>
            <person name="Jawdy S."/>
            <person name="Smart L.B."/>
            <person name="Muchero W."/>
        </authorList>
    </citation>
    <scope>NUCLEOTIDE SEQUENCE</scope>
    <source>
        <tissue evidence="2">Shoot tip</tissue>
    </source>
</reference>
<feature type="compositionally biased region" description="Polar residues" evidence="1">
    <location>
        <begin position="82"/>
        <end position="94"/>
    </location>
</feature>